<comment type="caution">
    <text evidence="9">The sequence shown here is derived from an EMBL/GenBank/DDBJ whole genome shotgun (WGS) entry which is preliminary data.</text>
</comment>
<accession>A0ABP0ET03</accession>
<keyword evidence="4" id="KW-0653">Protein transport</keyword>
<evidence type="ECO:0000256" key="4">
    <source>
        <dbReference type="ARBA" id="ARBA00022927"/>
    </source>
</evidence>
<protein>
    <submittedName>
        <fullName evidence="9">Preprotein translocase subunit SecE</fullName>
    </submittedName>
</protein>
<evidence type="ECO:0000256" key="8">
    <source>
        <dbReference type="SAM" id="Phobius"/>
    </source>
</evidence>
<evidence type="ECO:0000313" key="10">
    <source>
        <dbReference type="Proteomes" id="UP001314181"/>
    </source>
</evidence>
<keyword evidence="5 8" id="KW-1133">Transmembrane helix</keyword>
<dbReference type="Gene3D" id="1.20.5.1030">
    <property type="entry name" value="Preprotein translocase secy subunit"/>
    <property type="match status" value="1"/>
</dbReference>
<dbReference type="Pfam" id="PF00584">
    <property type="entry name" value="SecE"/>
    <property type="match status" value="1"/>
</dbReference>
<keyword evidence="10" id="KW-1185">Reference proteome</keyword>
<dbReference type="InterPro" id="IPR005807">
    <property type="entry name" value="SecE_bac"/>
</dbReference>
<evidence type="ECO:0000256" key="7">
    <source>
        <dbReference type="ARBA" id="ARBA00023136"/>
    </source>
</evidence>
<keyword evidence="3 8" id="KW-0812">Transmembrane</keyword>
<evidence type="ECO:0000256" key="1">
    <source>
        <dbReference type="ARBA" id="ARBA00004370"/>
    </source>
</evidence>
<keyword evidence="2" id="KW-0813">Transport</keyword>
<feature type="transmembrane region" description="Helical" evidence="8">
    <location>
        <begin position="44"/>
        <end position="67"/>
    </location>
</feature>
<dbReference type="InterPro" id="IPR001901">
    <property type="entry name" value="Translocase_SecE/Sec61-g"/>
</dbReference>
<evidence type="ECO:0000256" key="5">
    <source>
        <dbReference type="ARBA" id="ARBA00022989"/>
    </source>
</evidence>
<evidence type="ECO:0000256" key="6">
    <source>
        <dbReference type="ARBA" id="ARBA00023010"/>
    </source>
</evidence>
<dbReference type="EMBL" id="CAWVOK010000024">
    <property type="protein sequence ID" value="CAK8163159.1"/>
    <property type="molecule type" value="Genomic_DNA"/>
</dbReference>
<organism evidence="9 10">
    <name type="scientific">Candidatus Xenohaliotis californiensis</name>
    <dbReference type="NCBI Taxonomy" id="84677"/>
    <lineage>
        <taxon>Bacteria</taxon>
        <taxon>Pseudomonadati</taxon>
        <taxon>Pseudomonadota</taxon>
        <taxon>Alphaproteobacteria</taxon>
        <taxon>Rickettsiales</taxon>
        <taxon>Anaplasmataceae</taxon>
        <taxon>Candidatus Xenohaliotis</taxon>
    </lineage>
</organism>
<dbReference type="NCBIfam" id="TIGR00964">
    <property type="entry name" value="secE_bact"/>
    <property type="match status" value="1"/>
</dbReference>
<sequence length="77" mass="8971">MGSSPITPAYRFVMNIVGYYKSFIFEIKKISWISFKKTMSMATIVLSVVVIAMFFFLVVDYLILHFLKLLFGYAHVF</sequence>
<comment type="subcellular location">
    <subcellularLocation>
        <location evidence="1">Membrane</location>
    </subcellularLocation>
</comment>
<dbReference type="Proteomes" id="UP001314181">
    <property type="component" value="Unassembled WGS sequence"/>
</dbReference>
<keyword evidence="7 8" id="KW-0472">Membrane</keyword>
<name>A0ABP0ET03_9RICK</name>
<evidence type="ECO:0000256" key="3">
    <source>
        <dbReference type="ARBA" id="ARBA00022692"/>
    </source>
</evidence>
<proteinExistence type="predicted"/>
<reference evidence="9 10" key="1">
    <citation type="submission" date="2024-01" db="EMBL/GenBank/DDBJ databases">
        <authorList>
            <person name="Kunselman E."/>
        </authorList>
    </citation>
    <scope>NUCLEOTIDE SEQUENCE [LARGE SCALE GENOMIC DNA]</scope>
    <source>
        <strain evidence="9">2 abalone samples</strain>
    </source>
</reference>
<dbReference type="InterPro" id="IPR038379">
    <property type="entry name" value="SecE_sf"/>
</dbReference>
<evidence type="ECO:0000313" key="9">
    <source>
        <dbReference type="EMBL" id="CAK8163159.1"/>
    </source>
</evidence>
<gene>
    <name evidence="9" type="ORF">CAXC1_310001</name>
</gene>
<evidence type="ECO:0000256" key="2">
    <source>
        <dbReference type="ARBA" id="ARBA00022448"/>
    </source>
</evidence>
<keyword evidence="6" id="KW-0811">Translocation</keyword>